<comment type="caution">
    <text evidence="3">The sequence shown here is derived from an EMBL/GenBank/DDBJ whole genome shotgun (WGS) entry which is preliminary data.</text>
</comment>
<feature type="compositionally biased region" description="Low complexity" evidence="1">
    <location>
        <begin position="325"/>
        <end position="335"/>
    </location>
</feature>
<evidence type="ECO:0000256" key="1">
    <source>
        <dbReference type="SAM" id="MobiDB-lite"/>
    </source>
</evidence>
<reference evidence="3 4" key="1">
    <citation type="submission" date="2019-09" db="EMBL/GenBank/DDBJ databases">
        <title>Characterization of the phylogenetic diversity of two novel species belonging to the genus Bifidobacterium: Bifidobacterium cebidarum sp. nov. and Bifidobacterium leontopitheci sp. nov.</title>
        <authorList>
            <person name="Lugli G.A."/>
            <person name="Duranti S."/>
            <person name="Milani C."/>
            <person name="Turroni F."/>
            <person name="Ventura M."/>
        </authorList>
    </citation>
    <scope>NUCLEOTIDE SEQUENCE [LARGE SCALE GENOMIC DNA]</scope>
    <source>
        <strain evidence="3 4">DSM 100238</strain>
    </source>
</reference>
<feature type="compositionally biased region" description="Low complexity" evidence="1">
    <location>
        <begin position="62"/>
        <end position="75"/>
    </location>
</feature>
<proteinExistence type="predicted"/>
<keyword evidence="4" id="KW-1185">Reference proteome</keyword>
<evidence type="ECO:0000313" key="3">
    <source>
        <dbReference type="EMBL" id="KAB8301780.1"/>
    </source>
</evidence>
<feature type="region of interest" description="Disordered" evidence="1">
    <location>
        <begin position="531"/>
        <end position="571"/>
    </location>
</feature>
<feature type="region of interest" description="Disordered" evidence="1">
    <location>
        <begin position="465"/>
        <end position="500"/>
    </location>
</feature>
<feature type="compositionally biased region" description="Polar residues" evidence="1">
    <location>
        <begin position="304"/>
        <end position="321"/>
    </location>
</feature>
<feature type="region of interest" description="Disordered" evidence="1">
    <location>
        <begin position="410"/>
        <end position="452"/>
    </location>
</feature>
<dbReference type="AlphaFoldDB" id="A0A6A2VGR2"/>
<protein>
    <submittedName>
        <fullName evidence="3">Uncharacterized protein</fullName>
    </submittedName>
</protein>
<gene>
    <name evidence="3" type="ORF">DSM100238_0099</name>
</gene>
<keyword evidence="2" id="KW-1133">Transmembrane helix</keyword>
<feature type="compositionally biased region" description="Low complexity" evidence="1">
    <location>
        <begin position="157"/>
        <end position="175"/>
    </location>
</feature>
<accession>A0A6A2VGR2</accession>
<evidence type="ECO:0000313" key="4">
    <source>
        <dbReference type="Proteomes" id="UP000440041"/>
    </source>
</evidence>
<feature type="compositionally biased region" description="Basic and acidic residues" evidence="1">
    <location>
        <begin position="339"/>
        <end position="350"/>
    </location>
</feature>
<organism evidence="3 4">
    <name type="scientific">Bifidobacterium apri</name>
    <dbReference type="NCBI Taxonomy" id="1769423"/>
    <lineage>
        <taxon>Bacteria</taxon>
        <taxon>Bacillati</taxon>
        <taxon>Actinomycetota</taxon>
        <taxon>Actinomycetes</taxon>
        <taxon>Bifidobacteriales</taxon>
        <taxon>Bifidobacteriaceae</taxon>
        <taxon>Bifidobacterium</taxon>
    </lineage>
</organism>
<name>A0A6A2VGR2_9BIFI</name>
<evidence type="ECO:0000256" key="2">
    <source>
        <dbReference type="SAM" id="Phobius"/>
    </source>
</evidence>
<keyword evidence="2" id="KW-0812">Transmembrane</keyword>
<feature type="transmembrane region" description="Helical" evidence="2">
    <location>
        <begin position="507"/>
        <end position="525"/>
    </location>
</feature>
<feature type="compositionally biased region" description="Polar residues" evidence="1">
    <location>
        <begin position="410"/>
        <end position="423"/>
    </location>
</feature>
<feature type="compositionally biased region" description="Low complexity" evidence="1">
    <location>
        <begin position="268"/>
        <end position="303"/>
    </location>
</feature>
<dbReference type="EMBL" id="WBSO01000001">
    <property type="protein sequence ID" value="KAB8301780.1"/>
    <property type="molecule type" value="Genomic_DNA"/>
</dbReference>
<feature type="compositionally biased region" description="Low complexity" evidence="1">
    <location>
        <begin position="351"/>
        <end position="364"/>
    </location>
</feature>
<feature type="region of interest" description="Disordered" evidence="1">
    <location>
        <begin position="21"/>
        <end position="395"/>
    </location>
</feature>
<sequence length="700" mass="72285">MAAINGSSDLAALAASTHSVIPRAKMRPGAAHNTVGTVDGVQPNADGDTRDDAQNTEQSPNRAGQTDAGQAGAQSDDADSRQERKNYNFALDWASDTWGIPPLPEGIWSLNADDAEGRSAAPSEQQPDHQPGTQTQAEAENVPDGESDADNANQTENAGTVAGNAGTVAGNADAVADSEPDTGDVADADAAHFDTAEHGEEPTAQDADMISPQKETSPSSPVSPNQEPSDRTEIPQTPRVLNTKHTPDIEETGQAEEASQRSEESEQSETIEASQVSATSEQSQSTQTPQAAATVEAPQAADASAQSGHTPNDEASSSPVSAQHPPIEQTPATEPAEAEDARRGDGRVEIPSDAPSASMMPSDMQESGNDEPTEVIDRDAIGTETGPLPYNIPPAEMTGRTAAIYESTNEFPFSFGQPGNQPNTREEEPFASDETETTGQLPATDGITGNDDEATVAIPADAKQPAYQPAGAASQAPRNASGARVQTPRPAASSAAGRTASPARNTLIIVVVIALLVCAGIAFVATRHRAASPAQPSANATTSASATATPSDGASASSSPSPSASLTPSPAGVYTNDTMGYRVSIPDGYVWHDETDNGATRSFTDDSIGMTITVTGASNTTGATVASEYSACASGHSVSYHLLSGDIMVCSYAENGTITYVKEIVTQQSILSLRFDYAQSAKDQGSAVIDEVFPTFVSTR</sequence>
<feature type="compositionally biased region" description="Acidic residues" evidence="1">
    <location>
        <begin position="176"/>
        <end position="187"/>
    </location>
</feature>
<dbReference type="Proteomes" id="UP000440041">
    <property type="component" value="Unassembled WGS sequence"/>
</dbReference>
<keyword evidence="2" id="KW-0472">Membrane</keyword>
<feature type="compositionally biased region" description="Basic and acidic residues" evidence="1">
    <location>
        <begin position="189"/>
        <end position="201"/>
    </location>
</feature>
<feature type="compositionally biased region" description="Polar residues" evidence="1">
    <location>
        <begin position="213"/>
        <end position="227"/>
    </location>
</feature>